<dbReference type="SUPFAM" id="SSF52317">
    <property type="entry name" value="Class I glutamine amidotransferase-like"/>
    <property type="match status" value="1"/>
</dbReference>
<dbReference type="Gene3D" id="3.40.50.880">
    <property type="match status" value="1"/>
</dbReference>
<feature type="domain" description="DJ-1/PfpI" evidence="4">
    <location>
        <begin position="8"/>
        <end position="184"/>
    </location>
</feature>
<protein>
    <submittedName>
        <fullName evidence="5">Thiamine biosynthesis protein ThiJ</fullName>
    </submittedName>
</protein>
<evidence type="ECO:0000256" key="3">
    <source>
        <dbReference type="ARBA" id="ARBA00038493"/>
    </source>
</evidence>
<dbReference type="GO" id="GO:0019172">
    <property type="term" value="F:glyoxalase III activity"/>
    <property type="evidence" value="ECO:0007669"/>
    <property type="project" value="TreeGrafter"/>
</dbReference>
<organism evidence="5 6">
    <name type="scientific">Spongiactinospora rosea</name>
    <dbReference type="NCBI Taxonomy" id="2248750"/>
    <lineage>
        <taxon>Bacteria</taxon>
        <taxon>Bacillati</taxon>
        <taxon>Actinomycetota</taxon>
        <taxon>Actinomycetes</taxon>
        <taxon>Streptosporangiales</taxon>
        <taxon>Streptosporangiaceae</taxon>
        <taxon>Spongiactinospora</taxon>
    </lineage>
</organism>
<dbReference type="PANTHER" id="PTHR48094:SF11">
    <property type="entry name" value="GLUTATHIONE-INDEPENDENT GLYOXALASE HSP31-RELATED"/>
    <property type="match status" value="1"/>
</dbReference>
<gene>
    <name evidence="5" type="ORF">DP939_36110</name>
</gene>
<dbReference type="GO" id="GO:0005737">
    <property type="term" value="C:cytoplasm"/>
    <property type="evidence" value="ECO:0007669"/>
    <property type="project" value="TreeGrafter"/>
</dbReference>
<dbReference type="OrthoDB" id="9792284at2"/>
<evidence type="ECO:0000259" key="4">
    <source>
        <dbReference type="Pfam" id="PF01965"/>
    </source>
</evidence>
<name>A0A366LN03_9ACTN</name>
<evidence type="ECO:0000313" key="5">
    <source>
        <dbReference type="EMBL" id="RBQ15271.1"/>
    </source>
</evidence>
<dbReference type="Proteomes" id="UP000253303">
    <property type="component" value="Unassembled WGS sequence"/>
</dbReference>
<accession>A0A366LN03</accession>
<dbReference type="InterPro" id="IPR050325">
    <property type="entry name" value="Prot/Nucl_acid_deglycase"/>
</dbReference>
<dbReference type="RefSeq" id="WP_113985320.1">
    <property type="nucleotide sequence ID" value="NZ_QMEY01000024.1"/>
</dbReference>
<reference evidence="5 6" key="1">
    <citation type="submission" date="2018-06" db="EMBL/GenBank/DDBJ databases">
        <title>Sphaerisporangium craniellae sp. nov., isolated from a marine sponge in the South China Sea.</title>
        <authorList>
            <person name="Li L."/>
        </authorList>
    </citation>
    <scope>NUCLEOTIDE SEQUENCE [LARGE SCALE GENOMIC DNA]</scope>
    <source>
        <strain evidence="5 6">LHW63015</strain>
    </source>
</reference>
<dbReference type="GO" id="GO:0019243">
    <property type="term" value="P:methylglyoxal catabolic process to D-lactate via S-lactoyl-glutathione"/>
    <property type="evidence" value="ECO:0007669"/>
    <property type="project" value="TreeGrafter"/>
</dbReference>
<keyword evidence="6" id="KW-1185">Reference proteome</keyword>
<proteinExistence type="inferred from homology"/>
<dbReference type="InterPro" id="IPR029062">
    <property type="entry name" value="Class_I_gatase-like"/>
</dbReference>
<dbReference type="EMBL" id="QMEY01000024">
    <property type="protein sequence ID" value="RBQ15271.1"/>
    <property type="molecule type" value="Genomic_DNA"/>
</dbReference>
<evidence type="ECO:0000313" key="6">
    <source>
        <dbReference type="Proteomes" id="UP000253303"/>
    </source>
</evidence>
<sequence>MAELRGARVALLMESDYFEPEIFYYQRRFAEEGVELTLMTRLWGQRQITFTGHEYRAPLVVDQSLEGLSDDDLRGYDAVIVPSGMVADRLRFSEKPRDLSPATELMLRAFALPEVLKGVICHGMWLLAKVPQTVRGRPVTCHNNLVGDVVNMGAEYRDEDVVIDGDLVTGRSGAHAHLFARALIGELTARRAAS</sequence>
<evidence type="ECO:0000256" key="2">
    <source>
        <dbReference type="ARBA" id="ARBA00023239"/>
    </source>
</evidence>
<dbReference type="PANTHER" id="PTHR48094">
    <property type="entry name" value="PROTEIN/NUCLEIC ACID DEGLYCASE DJ-1-RELATED"/>
    <property type="match status" value="1"/>
</dbReference>
<keyword evidence="2" id="KW-0456">Lyase</keyword>
<evidence type="ECO:0000256" key="1">
    <source>
        <dbReference type="ARBA" id="ARBA00023016"/>
    </source>
</evidence>
<comment type="caution">
    <text evidence="5">The sequence shown here is derived from an EMBL/GenBank/DDBJ whole genome shotgun (WGS) entry which is preliminary data.</text>
</comment>
<dbReference type="AlphaFoldDB" id="A0A366LN03"/>
<dbReference type="Pfam" id="PF01965">
    <property type="entry name" value="DJ-1_PfpI"/>
    <property type="match status" value="1"/>
</dbReference>
<comment type="similarity">
    <text evidence="3">Belongs to the peptidase C56 family. HSP31-like subfamily.</text>
</comment>
<keyword evidence="1" id="KW-0346">Stress response</keyword>
<dbReference type="InterPro" id="IPR002818">
    <property type="entry name" value="DJ-1/PfpI"/>
</dbReference>